<dbReference type="EMBL" id="UINC01001501">
    <property type="protein sequence ID" value="SUZ82314.1"/>
    <property type="molecule type" value="Genomic_DNA"/>
</dbReference>
<feature type="transmembrane region" description="Helical" evidence="2">
    <location>
        <begin position="20"/>
        <end position="37"/>
    </location>
</feature>
<feature type="region of interest" description="Disordered" evidence="1">
    <location>
        <begin position="124"/>
        <end position="145"/>
    </location>
</feature>
<dbReference type="AlphaFoldDB" id="A0A381QTN0"/>
<dbReference type="InterPro" id="IPR015943">
    <property type="entry name" value="WD40/YVTN_repeat-like_dom_sf"/>
</dbReference>
<dbReference type="InterPro" id="IPR018247">
    <property type="entry name" value="EF_Hand_1_Ca_BS"/>
</dbReference>
<evidence type="ECO:0000313" key="4">
    <source>
        <dbReference type="EMBL" id="SUZ82314.1"/>
    </source>
</evidence>
<keyword evidence="2" id="KW-0812">Transmembrane</keyword>
<keyword evidence="2" id="KW-1133">Transmembrane helix</keyword>
<feature type="domain" description="Pyrrolo-quinoline quinone repeat" evidence="3">
    <location>
        <begin position="77"/>
        <end position="173"/>
    </location>
</feature>
<dbReference type="Gene3D" id="2.130.10.10">
    <property type="entry name" value="YVTN repeat-like/Quinoprotein amine dehydrogenase"/>
    <property type="match status" value="2"/>
</dbReference>
<reference evidence="4" key="1">
    <citation type="submission" date="2018-05" db="EMBL/GenBank/DDBJ databases">
        <authorList>
            <person name="Lanie J.A."/>
            <person name="Ng W.-L."/>
            <person name="Kazmierczak K.M."/>
            <person name="Andrzejewski T.M."/>
            <person name="Davidsen T.M."/>
            <person name="Wayne K.J."/>
            <person name="Tettelin H."/>
            <person name="Glass J.I."/>
            <person name="Rusch D."/>
            <person name="Podicherti R."/>
            <person name="Tsui H.-C.T."/>
            <person name="Winkler M.E."/>
        </authorList>
    </citation>
    <scope>NUCLEOTIDE SEQUENCE</scope>
</reference>
<dbReference type="InterPro" id="IPR011047">
    <property type="entry name" value="Quinoprotein_ADH-like_sf"/>
</dbReference>
<keyword evidence="2" id="KW-0472">Membrane</keyword>
<protein>
    <recommendedName>
        <fullName evidence="3">Pyrrolo-quinoline quinone repeat domain-containing protein</fullName>
    </recommendedName>
</protein>
<organism evidence="4">
    <name type="scientific">marine metagenome</name>
    <dbReference type="NCBI Taxonomy" id="408172"/>
    <lineage>
        <taxon>unclassified sequences</taxon>
        <taxon>metagenomes</taxon>
        <taxon>ecological metagenomes</taxon>
    </lineage>
</organism>
<evidence type="ECO:0000256" key="1">
    <source>
        <dbReference type="SAM" id="MobiDB-lite"/>
    </source>
</evidence>
<dbReference type="SMART" id="SM00564">
    <property type="entry name" value="PQQ"/>
    <property type="match status" value="5"/>
</dbReference>
<name>A0A381QTN0_9ZZZZ</name>
<dbReference type="InterPro" id="IPR002372">
    <property type="entry name" value="PQQ_rpt_dom"/>
</dbReference>
<gene>
    <name evidence="4" type="ORF">METZ01_LOCUS35168</name>
</gene>
<evidence type="ECO:0000259" key="3">
    <source>
        <dbReference type="Pfam" id="PF13360"/>
    </source>
</evidence>
<dbReference type="PANTHER" id="PTHR34512:SF30">
    <property type="entry name" value="OUTER MEMBRANE PROTEIN ASSEMBLY FACTOR BAMB"/>
    <property type="match status" value="1"/>
</dbReference>
<proteinExistence type="predicted"/>
<feature type="domain" description="Pyrrolo-quinoline quinone repeat" evidence="3">
    <location>
        <begin position="377"/>
        <end position="496"/>
    </location>
</feature>
<dbReference type="Pfam" id="PF13360">
    <property type="entry name" value="PQQ_2"/>
    <property type="match status" value="2"/>
</dbReference>
<dbReference type="SUPFAM" id="SSF50998">
    <property type="entry name" value="Quinoprotein alcohol dehydrogenase-like"/>
    <property type="match status" value="1"/>
</dbReference>
<sequence>MSLLDQIESFVPLKTPAPKISFFVVLLLTLGVAVFATQSDEFVASDAANDWSRFRGPNGNGVADTFNLPSEVGPDTNVIWTTQLPPGHSSPILSEGKIFLTGVVEDDLQTIALDRGSGEIIWRQTAPSHPTDPPDPRNNPASPSPVTDGEIVVVFFADYGMIAYDVDGNELWRLPLGPFDNIYGMGASPILADDMVILVADQTNDSYLLAVSREDGSTIWKTDRPEAKSGHATPILWVDDTGRSQLLIPGSFFLTAYDVSNGEKLWWVSGLSFEIKSTPVIHDGMIFVNGFGSPMQQPGRQPQIETFEQALERDVDGDGKLSAEELQGTLAAGWMGFTDLNHDNAFDAKDWAYFKAAMTSTNGVLAIKLGGAGDMTEQNVAWTYHRAVPQLPSPLIYEGVLYMINDGGIVTSFDPTTGEVLAQGRLRGAVDAYYASPVAADGKIYFASELGLVAVVEPGGGLDVVSVGDLDDLVYGTPAIDDSRIYLRTRNTLYCFGFQ</sequence>
<dbReference type="PANTHER" id="PTHR34512">
    <property type="entry name" value="CELL SURFACE PROTEIN"/>
    <property type="match status" value="1"/>
</dbReference>
<accession>A0A381QTN0</accession>
<dbReference type="InterPro" id="IPR018391">
    <property type="entry name" value="PQQ_b-propeller_rpt"/>
</dbReference>
<dbReference type="PROSITE" id="PS00018">
    <property type="entry name" value="EF_HAND_1"/>
    <property type="match status" value="1"/>
</dbReference>
<evidence type="ECO:0000256" key="2">
    <source>
        <dbReference type="SAM" id="Phobius"/>
    </source>
</evidence>